<evidence type="ECO:0000313" key="2">
    <source>
        <dbReference type="EMBL" id="QSX96850.1"/>
    </source>
</evidence>
<dbReference type="InterPro" id="IPR029045">
    <property type="entry name" value="ClpP/crotonase-like_dom_sf"/>
</dbReference>
<dbReference type="SUPFAM" id="SSF52096">
    <property type="entry name" value="ClpP/crotonase"/>
    <property type="match status" value="1"/>
</dbReference>
<gene>
    <name evidence="2" type="ORF">J3P46_02375</name>
</gene>
<dbReference type="InterPro" id="IPR002825">
    <property type="entry name" value="Pept_S49_ser-pept_pro"/>
</dbReference>
<dbReference type="GO" id="GO:0016020">
    <property type="term" value="C:membrane"/>
    <property type="evidence" value="ECO:0007669"/>
    <property type="project" value="InterPro"/>
</dbReference>
<dbReference type="Proteomes" id="UP000662821">
    <property type="component" value="Chromosome"/>
</dbReference>
<dbReference type="RefSeq" id="WP_151092163.1">
    <property type="nucleotide sequence ID" value="NZ_CP071520.1"/>
</dbReference>
<reference evidence="2 3" key="1">
    <citation type="submission" date="2021-03" db="EMBL/GenBank/DDBJ databases">
        <title>Draft genome sequence of Janthinobacterium sp. strain PLB02 isolated from infected primmorphs (Lubomirskia baicalensis).</title>
        <authorList>
            <person name="Chernogor L.I."/>
            <person name="Belikov S.I."/>
            <person name="Petrushin I.S."/>
        </authorList>
    </citation>
    <scope>NUCLEOTIDE SEQUENCE [LARGE SCALE GENOMIC DNA]</scope>
    <source>
        <strain evidence="2 3">PLB02</strain>
    </source>
</reference>
<evidence type="ECO:0000256" key="1">
    <source>
        <dbReference type="SAM" id="MobiDB-lite"/>
    </source>
</evidence>
<feature type="compositionally biased region" description="Acidic residues" evidence="1">
    <location>
        <begin position="305"/>
        <end position="315"/>
    </location>
</feature>
<proteinExistence type="predicted"/>
<name>A0AAJ4MTH0_9BURK</name>
<feature type="region of interest" description="Disordered" evidence="1">
    <location>
        <begin position="268"/>
        <end position="315"/>
    </location>
</feature>
<dbReference type="EMBL" id="CP071520">
    <property type="protein sequence ID" value="QSX96850.1"/>
    <property type="molecule type" value="Genomic_DNA"/>
</dbReference>
<protein>
    <recommendedName>
        <fullName evidence="4">Serine dehydrogenase proteinase</fullName>
    </recommendedName>
</protein>
<dbReference type="AlphaFoldDB" id="A0AAJ4MTH0"/>
<dbReference type="PANTHER" id="PTHR35984:SF1">
    <property type="entry name" value="PERIPLASMIC SERINE PROTEASE"/>
    <property type="match status" value="1"/>
</dbReference>
<sequence length="315" mass="34141">MTIATESIAKLVASSQDRDIILISQSISRELHYELTQLIAGGKKQDKCTVFLTTRGGDPDGGYRIARCLRHHYSHIRVVIASLCKSAGTLVVIGANEVAIGDLGELGPLDIQVRKSSELEERSSGLDIIQALEAAQNHTREAFHTTLFEIRRGGRLSTKLAGEFAATVAIGVAAPLYNQIDPNRLGEMQRAMRIAHEYGQRLNKSSKSLKPGALENLVANYPAHGFVIDRKEASELFNNVQKPTPEEDDFCKNFWHVLGEQGGVGPLFIRNDDNVDEGGNDVDIGTTEDGTEGATEAGEPKEDAADSTESDGEGK</sequence>
<evidence type="ECO:0008006" key="4">
    <source>
        <dbReference type="Google" id="ProtNLM"/>
    </source>
</evidence>
<dbReference type="PANTHER" id="PTHR35984">
    <property type="entry name" value="PERIPLASMIC SERINE PROTEASE"/>
    <property type="match status" value="1"/>
</dbReference>
<evidence type="ECO:0000313" key="3">
    <source>
        <dbReference type="Proteomes" id="UP000662821"/>
    </source>
</evidence>
<dbReference type="Gene3D" id="3.90.226.10">
    <property type="entry name" value="2-enoyl-CoA Hydratase, Chain A, domain 1"/>
    <property type="match status" value="1"/>
</dbReference>
<accession>A0AAJ4MTH0</accession>
<feature type="compositionally biased region" description="Low complexity" evidence="1">
    <location>
        <begin position="281"/>
        <end position="297"/>
    </location>
</feature>
<organism evidence="2 3">
    <name type="scientific">Janthinobacterium lividum</name>
    <dbReference type="NCBI Taxonomy" id="29581"/>
    <lineage>
        <taxon>Bacteria</taxon>
        <taxon>Pseudomonadati</taxon>
        <taxon>Pseudomonadota</taxon>
        <taxon>Betaproteobacteria</taxon>
        <taxon>Burkholderiales</taxon>
        <taxon>Oxalobacteraceae</taxon>
        <taxon>Janthinobacterium</taxon>
    </lineage>
</organism>